<dbReference type="InterPro" id="IPR005950">
    <property type="entry name" value="ModA"/>
</dbReference>
<evidence type="ECO:0000256" key="1">
    <source>
        <dbReference type="ARBA" id="ARBA00009175"/>
    </source>
</evidence>
<evidence type="ECO:0000313" key="6">
    <source>
        <dbReference type="Proteomes" id="UP001210339"/>
    </source>
</evidence>
<dbReference type="Gene3D" id="3.40.190.10">
    <property type="entry name" value="Periplasmic binding protein-like II"/>
    <property type="match status" value="2"/>
</dbReference>
<dbReference type="EMBL" id="CP115667">
    <property type="protein sequence ID" value="WBW50064.1"/>
    <property type="molecule type" value="Genomic_DNA"/>
</dbReference>
<dbReference type="NCBIfam" id="TIGR01256">
    <property type="entry name" value="modA"/>
    <property type="match status" value="1"/>
</dbReference>
<organism evidence="5 6">
    <name type="scientific">Peptoniphilus equinus</name>
    <dbReference type="NCBI Taxonomy" id="3016343"/>
    <lineage>
        <taxon>Bacteria</taxon>
        <taxon>Bacillati</taxon>
        <taxon>Bacillota</taxon>
        <taxon>Tissierellia</taxon>
        <taxon>Tissierellales</taxon>
        <taxon>Peptoniphilaceae</taxon>
        <taxon>Peptoniphilus</taxon>
    </lineage>
</organism>
<dbReference type="InterPro" id="IPR050682">
    <property type="entry name" value="ModA/WtpA"/>
</dbReference>
<dbReference type="PANTHER" id="PTHR30632">
    <property type="entry name" value="MOLYBDATE-BINDING PERIPLASMIC PROTEIN"/>
    <property type="match status" value="1"/>
</dbReference>
<dbReference type="PANTHER" id="PTHR30632:SF0">
    <property type="entry name" value="SULFATE-BINDING PROTEIN"/>
    <property type="match status" value="1"/>
</dbReference>
<keyword evidence="3 4" id="KW-0732">Signal</keyword>
<proteinExistence type="inferred from homology"/>
<dbReference type="PROSITE" id="PS51257">
    <property type="entry name" value="PROKAR_LIPOPROTEIN"/>
    <property type="match status" value="1"/>
</dbReference>
<dbReference type="Proteomes" id="UP001210339">
    <property type="component" value="Chromosome"/>
</dbReference>
<gene>
    <name evidence="5" type="primary">modA</name>
    <name evidence="5" type="ORF">O6R05_00435</name>
</gene>
<evidence type="ECO:0000256" key="3">
    <source>
        <dbReference type="ARBA" id="ARBA00022729"/>
    </source>
</evidence>
<feature type="signal peptide" evidence="4">
    <location>
        <begin position="1"/>
        <end position="19"/>
    </location>
</feature>
<feature type="chain" id="PRO_5047076888" evidence="4">
    <location>
        <begin position="20"/>
        <end position="271"/>
    </location>
</feature>
<comment type="similarity">
    <text evidence="1">Belongs to the bacterial solute-binding protein ModA family.</text>
</comment>
<evidence type="ECO:0000256" key="2">
    <source>
        <dbReference type="ARBA" id="ARBA00022723"/>
    </source>
</evidence>
<protein>
    <submittedName>
        <fullName evidence="5">Molybdate ABC transporter substrate-binding protein</fullName>
    </submittedName>
</protein>
<dbReference type="Pfam" id="PF13531">
    <property type="entry name" value="SBP_bac_11"/>
    <property type="match status" value="1"/>
</dbReference>
<name>A0ABY7QTG2_9FIRM</name>
<evidence type="ECO:0000313" key="5">
    <source>
        <dbReference type="EMBL" id="WBW50064.1"/>
    </source>
</evidence>
<dbReference type="RefSeq" id="WP_271191595.1">
    <property type="nucleotide sequence ID" value="NZ_CP115667.1"/>
</dbReference>
<keyword evidence="6" id="KW-1185">Reference proteome</keyword>
<dbReference type="SUPFAM" id="SSF53850">
    <property type="entry name" value="Periplasmic binding protein-like II"/>
    <property type="match status" value="1"/>
</dbReference>
<accession>A0ABY7QTG2</accession>
<sequence length="271" mass="29403">MAWSRVWHITVLGCVFFLAACQGMPSGSTSTEGEATGLMTEQRTLTVAAAASLTESMEAVKASYEAAHPEVNIVYNFDSSGTLRTQLESGADFDVFVSASRAHMDGLNDEGLIATDTIKNMLSNEVVLAVRSDLKGVRHFEDLLHPDVKRIGLGNSDVPVGRYAIDLLNHLGIYDRLQDKVSWGSNAKEITQWVKEGTVDAAVLYHTDANVEDLTVVDTAGSADLTEPIVYPVAVVKTSTQADVAQAFVDYLFESQSRAVFEQFGFTTLDN</sequence>
<dbReference type="PIRSF" id="PIRSF004846">
    <property type="entry name" value="ModA"/>
    <property type="match status" value="1"/>
</dbReference>
<keyword evidence="2" id="KW-0479">Metal-binding</keyword>
<evidence type="ECO:0000256" key="4">
    <source>
        <dbReference type="SAM" id="SignalP"/>
    </source>
</evidence>
<reference evidence="5 6" key="1">
    <citation type="submission" date="2023-01" db="EMBL/GenBank/DDBJ databases">
        <authorList>
            <person name="Lee S.H."/>
            <person name="Jung H.S."/>
            <person name="Yun J.U."/>
        </authorList>
    </citation>
    <scope>NUCLEOTIDE SEQUENCE [LARGE SCALE GENOMIC DNA]</scope>
    <source>
        <strain evidence="5 6">CBA3646</strain>
    </source>
</reference>